<dbReference type="InterPro" id="IPR011009">
    <property type="entry name" value="Kinase-like_dom_sf"/>
</dbReference>
<evidence type="ECO:0000256" key="4">
    <source>
        <dbReference type="ARBA" id="ARBA00022777"/>
    </source>
</evidence>
<evidence type="ECO:0000259" key="7">
    <source>
        <dbReference type="PROSITE" id="PS50011"/>
    </source>
</evidence>
<dbReference type="GO" id="GO:0004672">
    <property type="term" value="F:protein kinase activity"/>
    <property type="evidence" value="ECO:0007669"/>
    <property type="project" value="InterPro"/>
</dbReference>
<accession>A0A699YUP3</accession>
<evidence type="ECO:0000256" key="2">
    <source>
        <dbReference type="ARBA" id="ARBA00022679"/>
    </source>
</evidence>
<feature type="compositionally biased region" description="Gly residues" evidence="6">
    <location>
        <begin position="169"/>
        <end position="178"/>
    </location>
</feature>
<dbReference type="PROSITE" id="PS50011">
    <property type="entry name" value="PROTEIN_KINASE_DOM"/>
    <property type="match status" value="1"/>
</dbReference>
<feature type="region of interest" description="Disordered" evidence="6">
    <location>
        <begin position="166"/>
        <end position="195"/>
    </location>
</feature>
<dbReference type="AlphaFoldDB" id="A0A699YUP3"/>
<keyword evidence="9" id="KW-1185">Reference proteome</keyword>
<dbReference type="Proteomes" id="UP000485058">
    <property type="component" value="Unassembled WGS sequence"/>
</dbReference>
<keyword evidence="3" id="KW-0547">Nucleotide-binding</keyword>
<gene>
    <name evidence="8" type="ORF">HaLaN_09926</name>
</gene>
<dbReference type="Gene3D" id="1.10.510.10">
    <property type="entry name" value="Transferase(Phosphotransferase) domain 1"/>
    <property type="match status" value="1"/>
</dbReference>
<sequence length="251" mass="25617">LPAVPAALSPQASEFILLCLQRDPAARPSAEALLRHPFVVIQPGTAMSPALAQQLQQAQQLEQGPPARPLSHPSPSAVPSPSPSNLGGGGWQPGPSTVLGGGKGWPAQAAAAKAGATLPAQAGLLGHTTVKHGATEEELEDALAALVLGSNLQTLAGYAADRAAARDGPSGGGAGIGVGQEEEGVKPDAAEEDRESIDREIDEGIDYTTQPALFKWMLLLSSAQGALNLGGGTEQRSSRTTFTFPPFTCLI</sequence>
<organism evidence="8 9">
    <name type="scientific">Haematococcus lacustris</name>
    <name type="common">Green alga</name>
    <name type="synonym">Haematococcus pluvialis</name>
    <dbReference type="NCBI Taxonomy" id="44745"/>
    <lineage>
        <taxon>Eukaryota</taxon>
        <taxon>Viridiplantae</taxon>
        <taxon>Chlorophyta</taxon>
        <taxon>core chlorophytes</taxon>
        <taxon>Chlorophyceae</taxon>
        <taxon>CS clade</taxon>
        <taxon>Chlamydomonadales</taxon>
        <taxon>Haematococcaceae</taxon>
        <taxon>Haematococcus</taxon>
    </lineage>
</organism>
<evidence type="ECO:0000313" key="9">
    <source>
        <dbReference type="Proteomes" id="UP000485058"/>
    </source>
</evidence>
<dbReference type="InterPro" id="IPR050538">
    <property type="entry name" value="MAP_kinase_kinase_kinase"/>
</dbReference>
<dbReference type="PANTHER" id="PTHR48016:SF56">
    <property type="entry name" value="MAPKK KINASE"/>
    <property type="match status" value="1"/>
</dbReference>
<evidence type="ECO:0000256" key="5">
    <source>
        <dbReference type="ARBA" id="ARBA00022840"/>
    </source>
</evidence>
<comment type="caution">
    <text evidence="8">The sequence shown here is derived from an EMBL/GenBank/DDBJ whole genome shotgun (WGS) entry which is preliminary data.</text>
</comment>
<keyword evidence="4 8" id="KW-0418">Kinase</keyword>
<evidence type="ECO:0000256" key="6">
    <source>
        <dbReference type="SAM" id="MobiDB-lite"/>
    </source>
</evidence>
<dbReference type="InterPro" id="IPR000719">
    <property type="entry name" value="Prot_kinase_dom"/>
</dbReference>
<evidence type="ECO:0000256" key="3">
    <source>
        <dbReference type="ARBA" id="ARBA00022741"/>
    </source>
</evidence>
<proteinExistence type="inferred from homology"/>
<evidence type="ECO:0000313" key="8">
    <source>
        <dbReference type="EMBL" id="GFH13957.1"/>
    </source>
</evidence>
<dbReference type="EMBL" id="BLLF01000671">
    <property type="protein sequence ID" value="GFH13957.1"/>
    <property type="molecule type" value="Genomic_DNA"/>
</dbReference>
<evidence type="ECO:0000256" key="1">
    <source>
        <dbReference type="ARBA" id="ARBA00006529"/>
    </source>
</evidence>
<protein>
    <submittedName>
        <fullName evidence="8">Protein kinase domain-containing protein</fullName>
    </submittedName>
</protein>
<keyword evidence="5" id="KW-0067">ATP-binding</keyword>
<comment type="similarity">
    <text evidence="1">Belongs to the protein kinase superfamily. STE Ser/Thr protein kinase family. MAP kinase kinase kinase subfamily.</text>
</comment>
<feature type="non-terminal residue" evidence="8">
    <location>
        <position position="1"/>
    </location>
</feature>
<feature type="domain" description="Protein kinase" evidence="7">
    <location>
        <begin position="1"/>
        <end position="39"/>
    </location>
</feature>
<dbReference type="SUPFAM" id="SSF56112">
    <property type="entry name" value="Protein kinase-like (PK-like)"/>
    <property type="match status" value="1"/>
</dbReference>
<dbReference type="GO" id="GO:0005524">
    <property type="term" value="F:ATP binding"/>
    <property type="evidence" value="ECO:0007669"/>
    <property type="project" value="UniProtKB-KW"/>
</dbReference>
<feature type="region of interest" description="Disordered" evidence="6">
    <location>
        <begin position="55"/>
        <end position="105"/>
    </location>
</feature>
<dbReference type="PANTHER" id="PTHR48016">
    <property type="entry name" value="MAP KINASE KINASE KINASE SSK2-RELATED-RELATED"/>
    <property type="match status" value="1"/>
</dbReference>
<keyword evidence="2" id="KW-0808">Transferase</keyword>
<name>A0A699YUP3_HAELA</name>
<reference evidence="8 9" key="1">
    <citation type="submission" date="2020-02" db="EMBL/GenBank/DDBJ databases">
        <title>Draft genome sequence of Haematococcus lacustris strain NIES-144.</title>
        <authorList>
            <person name="Morimoto D."/>
            <person name="Nakagawa S."/>
            <person name="Yoshida T."/>
            <person name="Sawayama S."/>
        </authorList>
    </citation>
    <scope>NUCLEOTIDE SEQUENCE [LARGE SCALE GENOMIC DNA]</scope>
    <source>
        <strain evidence="8 9">NIES-144</strain>
    </source>
</reference>